<organism evidence="6 7">
    <name type="scientific">Micromonospora palomenae</name>
    <dbReference type="NCBI Taxonomy" id="1461247"/>
    <lineage>
        <taxon>Bacteria</taxon>
        <taxon>Bacillati</taxon>
        <taxon>Actinomycetota</taxon>
        <taxon>Actinomycetes</taxon>
        <taxon>Micromonosporales</taxon>
        <taxon>Micromonosporaceae</taxon>
        <taxon>Micromonospora</taxon>
    </lineage>
</organism>
<evidence type="ECO:0000256" key="4">
    <source>
        <dbReference type="SAM" id="MobiDB-lite"/>
    </source>
</evidence>
<dbReference type="SUPFAM" id="SSF51294">
    <property type="entry name" value="Hedgehog/intein (Hint) domain"/>
    <property type="match status" value="1"/>
</dbReference>
<dbReference type="GO" id="GO:0005576">
    <property type="term" value="C:extracellular region"/>
    <property type="evidence" value="ECO:0007669"/>
    <property type="project" value="UniProtKB-SubCell"/>
</dbReference>
<dbReference type="InterPro" id="IPR036844">
    <property type="entry name" value="Hint_dom_sf"/>
</dbReference>
<dbReference type="Pfam" id="PF12256">
    <property type="entry name" value="TcdB_toxin_midN"/>
    <property type="match status" value="1"/>
</dbReference>
<reference evidence="6 7" key="1">
    <citation type="submission" date="2019-06" db="EMBL/GenBank/DDBJ databases">
        <title>Sequencing the genomes of 1000 actinobacteria strains.</title>
        <authorList>
            <person name="Klenk H.-P."/>
        </authorList>
    </citation>
    <scope>NUCLEOTIDE SEQUENCE [LARGE SCALE GENOMIC DNA]</scope>
    <source>
        <strain evidence="6 7">DSM 102131</strain>
    </source>
</reference>
<dbReference type="SMART" id="SM00306">
    <property type="entry name" value="HintN"/>
    <property type="match status" value="1"/>
</dbReference>
<dbReference type="GO" id="GO:0016539">
    <property type="term" value="P:intein-mediated protein splicing"/>
    <property type="evidence" value="ECO:0007669"/>
    <property type="project" value="InterPro"/>
</dbReference>
<dbReference type="InterPro" id="IPR006141">
    <property type="entry name" value="Intein_N"/>
</dbReference>
<dbReference type="InterPro" id="IPR050708">
    <property type="entry name" value="T6SS_VgrG/RHS"/>
</dbReference>
<evidence type="ECO:0000259" key="5">
    <source>
        <dbReference type="SMART" id="SM00306"/>
    </source>
</evidence>
<feature type="domain" description="Hint" evidence="5">
    <location>
        <begin position="2858"/>
        <end position="2955"/>
    </location>
</feature>
<dbReference type="PROSITE" id="PS50818">
    <property type="entry name" value="INTEIN_C_TER"/>
    <property type="match status" value="1"/>
</dbReference>
<dbReference type="PROSITE" id="PS50817">
    <property type="entry name" value="INTEIN_N_TER"/>
    <property type="match status" value="1"/>
</dbReference>
<keyword evidence="7" id="KW-1185">Reference proteome</keyword>
<dbReference type="InterPro" id="IPR031325">
    <property type="entry name" value="RHS_repeat"/>
</dbReference>
<dbReference type="PANTHER" id="PTHR32305">
    <property type="match status" value="1"/>
</dbReference>
<dbReference type="Pfam" id="PF05593">
    <property type="entry name" value="RHS_repeat"/>
    <property type="match status" value="1"/>
</dbReference>
<dbReference type="InterPro" id="IPR003284">
    <property type="entry name" value="Sal_SpvB"/>
</dbReference>
<dbReference type="InterPro" id="IPR006530">
    <property type="entry name" value="YD"/>
</dbReference>
<dbReference type="InterPro" id="IPR030934">
    <property type="entry name" value="Intein_C"/>
</dbReference>
<name>A0A561WU31_9ACTN</name>
<feature type="compositionally biased region" description="Low complexity" evidence="4">
    <location>
        <begin position="1331"/>
        <end position="1344"/>
    </location>
</feature>
<dbReference type="PANTHER" id="PTHR32305:SF15">
    <property type="entry name" value="PROTEIN RHSA-RELATED"/>
    <property type="match status" value="1"/>
</dbReference>
<dbReference type="Gene3D" id="2.170.16.10">
    <property type="entry name" value="Hedgehog/Intein (Hint) domain"/>
    <property type="match status" value="1"/>
</dbReference>
<dbReference type="CDD" id="cd00081">
    <property type="entry name" value="Hint"/>
    <property type="match status" value="1"/>
</dbReference>
<dbReference type="NCBIfam" id="TIGR01643">
    <property type="entry name" value="YD_repeat_2x"/>
    <property type="match status" value="1"/>
</dbReference>
<dbReference type="RefSeq" id="WP_154936462.1">
    <property type="nucleotide sequence ID" value="NZ_VIXA01000001.1"/>
</dbReference>
<dbReference type="Pfam" id="PF03534">
    <property type="entry name" value="SpvB"/>
    <property type="match status" value="1"/>
</dbReference>
<comment type="subcellular location">
    <subcellularLocation>
        <location evidence="1">Secreted</location>
    </subcellularLocation>
</comment>
<feature type="region of interest" description="Disordered" evidence="4">
    <location>
        <begin position="1176"/>
        <end position="1218"/>
    </location>
</feature>
<dbReference type="EMBL" id="VIXA01000001">
    <property type="protein sequence ID" value="TWG27359.1"/>
    <property type="molecule type" value="Genomic_DNA"/>
</dbReference>
<keyword evidence="2" id="KW-0964">Secreted</keyword>
<dbReference type="InterPro" id="IPR032871">
    <property type="entry name" value="AHH_dom_containing"/>
</dbReference>
<evidence type="ECO:0000256" key="2">
    <source>
        <dbReference type="ARBA" id="ARBA00022525"/>
    </source>
</evidence>
<dbReference type="Proteomes" id="UP000319927">
    <property type="component" value="Unassembled WGS sequence"/>
</dbReference>
<feature type="region of interest" description="Disordered" evidence="4">
    <location>
        <begin position="39"/>
        <end position="61"/>
    </location>
</feature>
<dbReference type="InterPro" id="IPR003587">
    <property type="entry name" value="Hint_dom_N"/>
</dbReference>
<dbReference type="NCBIfam" id="TIGR03696">
    <property type="entry name" value="Rhs_assc_core"/>
    <property type="match status" value="1"/>
</dbReference>
<evidence type="ECO:0000256" key="1">
    <source>
        <dbReference type="ARBA" id="ARBA00004613"/>
    </source>
</evidence>
<dbReference type="InterPro" id="IPR022385">
    <property type="entry name" value="Rhs_assc_core"/>
</dbReference>
<evidence type="ECO:0000256" key="3">
    <source>
        <dbReference type="ARBA" id="ARBA00023026"/>
    </source>
</evidence>
<dbReference type="Pfam" id="PF07591">
    <property type="entry name" value="PT-HINT"/>
    <property type="match status" value="1"/>
</dbReference>
<feature type="compositionally biased region" description="Basic and acidic residues" evidence="4">
    <location>
        <begin position="1188"/>
        <end position="1201"/>
    </location>
</feature>
<feature type="compositionally biased region" description="Polar residues" evidence="4">
    <location>
        <begin position="1357"/>
        <end position="1369"/>
    </location>
</feature>
<keyword evidence="3" id="KW-0843">Virulence</keyword>
<dbReference type="Pfam" id="PF14412">
    <property type="entry name" value="AHH"/>
    <property type="match status" value="1"/>
</dbReference>
<protein>
    <submittedName>
        <fullName evidence="6">Intein/intein/RHS repeat-associated protein</fullName>
    </submittedName>
</protein>
<evidence type="ECO:0000313" key="6">
    <source>
        <dbReference type="EMBL" id="TWG27359.1"/>
    </source>
</evidence>
<dbReference type="Gene3D" id="2.180.10.10">
    <property type="entry name" value="RHS repeat-associated core"/>
    <property type="match status" value="1"/>
</dbReference>
<gene>
    <name evidence="6" type="ORF">FHX75_11495</name>
</gene>
<dbReference type="OrthoDB" id="4981820at2"/>
<comment type="caution">
    <text evidence="6">The sequence shown here is derived from an EMBL/GenBank/DDBJ whole genome shotgun (WGS) entry which is preliminary data.</text>
</comment>
<accession>A0A561WU31</accession>
<proteinExistence type="predicted"/>
<sequence length="3120" mass="333780">MWHPPLPGFRLHALTSRWTRLLAVLAVLALVTSGLSASVARQRPDRTSTQSATTPGPACGESAGTAAMTNVAATLPDYQQVVAPGIAATVSYGGAKLAIGPKAVRLPTGIGVTVLPKGLTPKLDSGMTNVTGKTKGGGYRFTPHPQQFAASIQVTLPYDPALLTDEFTAQDIYTYFFDDVQTCWQVLERVSVDEVNHTVTSLTDHFTDMINATVTVPEHPEGVQFNPNQIKGIQAADPGSGINLIAPPSANNQGENHLAYPIQVPPGRQGLTPQLGLSYSSSSGNGWTGVGWDLSVPSISVDTRWGVPRYAGATETETYLLNGEQLTPVAHRGAPVARSAEKVFHTRIEGSFARIVRHGTNPKNYTWEVTDKNGIHWHYGAVAGADGPATDASLADDAGNVFLWSVREVRDPRGNFMRYHYAKVDDTGLAGGSVPGRNLYVDKITYTGQGTSEGRYAVSFDRDRERGEALRVDTSIDARGGFKRVTADLLREVKVTLDDSLIRRYEFTYKRGAFAKTLLDAVIQYDADGHEFNRHRFSYHDDIRDSAGQYQAFRAQPWTSPGDGLSSAALNLTPEQAGNASALNANTNTSGGGHLYVGVGSSPSKSGSVGVKVGFSHGSDKGLLALVDVDGDSLPDKVFRDGGSVKYRKNLSGPTGEATFAAQAQPLNLPGIMGESSNTLTLGVEGYLGAAAAQLDYVNSFATTEQYFSDVNGDGIQDLVNGASVLFGRVGANGVPVYGVSGDTPVPIGQGEVDATGLFDSFNADRDRLTDSFPLLDSVRRWVAPYDGTVKVEGAVQLAPGTAAARAESRTADGVRVAVQKEGTELWSARIEADDDAAKTPTGVDAVTVSRGDRLYFRVGSAADGGLDEVTWDPKVSYVGVGDPLDVNGLPSYRFQASRDFTLGGRAATVKVPLTGTMHLSGDLVKAGATSDDVTVLITRNGTPVLEQTLAAGTTGSVPVNLDLDVQQGQTLQWRIRVDSPVDVEKLTWTPRAYYTAAPGVDRLTDANGKPFIDVHPPYTLDLYPVDGLTAPQSAYTVTSGGTLSVEPTVSFAFGAEHPTARVAFTVKRRGELVAKRYFQVTNGVLTSPGAFDITADTGDELWFDFSTTDPKLRAFLTGQSVTVDGSSAPSAFHSAAEEGAFPQPYRGWGAVGYNGNKDRATQPINQDDLVVDEHYGDQLPDSVDPQAQKDDFAADPRVDPPKVTPFTPSPQDGRWGAGEHSWIARSSVSSSRLGVDSINLPRPQDFAGATAVPRLSRSQQVSLTGSVGGGIGSIGGSLATGDSTGQVDFLDLNGDQFPDVVGAGAVQYTDPDGALGDTRGTLPDGAVRRSTNVSGNASAGSAARTISTGRGYDSPPGTSAATSAQSGNDMPPLGVGGSFGGTRSDGAFDLLDVNGDSLPDRVYENGKVALNLGYAFAAAEQWRNPAGLNKGSGTNAGLNIGFNTDFYGFAGGASFSQGRSSSAGTLADMNGDGLLDQVLSGSPIRVGFNTGNGFEPPVPFHGSLTDVNGDRNAKLGGGVYFTFGICFTVVCVVINPGADIATGASRTEQALRDINGDGYADHLSSTRDNQLVVAENRTGRTNLLASVDRPLGGRMEFDYTRDGNTYGQPQSRWVLAKVSVNDGRPGDGQDVQLVTYDYDGGVYDRREREFRGYGTVVEKHRDDANGDAVGRSVTRTFRTDSFYTKGLLEKELTADGAGKPFQETVQTYTARNVSSPGSPADLASTTATVFPQNSRTDVKYYEGAASPGKTTYVTREYDDVGNLTRQFDAAEAGPGDDLDARIVYTSQDPACQAAYLVGMPKQIDVRGDGTLMRHRESTINCTTGDLTQVRAALADGTTATTDLDYFGDGNLKSVTGPANKAGQRYRLDYTYDDVVNTHVESISDSFGYRSTATHNLKFGLVETTTDFNNQQIRNTYDAVGRLDQVSGPYEIPENRFTIDFEYHPEAAYPYAVTRHVDREADGGVRDDTIDTITFVDGLNRTTQTKKDAAVPATPDGTPQDVMVVSGRVTYDFLGRAVKSWYPVTEPKGAGNLTFNPAYDPVTPTEVRYDVLDRTTRTTFPDGTATTMEYGFGPDRDGVTQFETVVTDANGKSKRTYTDARQITTAVKEFNPAGGQPVIWTSYRYNPIGELVAAIDDKGNVTRSTYDNFGRRTSLTSPDSGTVTSTFDLANNLVRKVTSKLAAVSKAIEYDYDYTRLKAIRYPVFPANNVSYTYGAPGAPENAANRITDVVDGAGKVNRRYGPLGELIKETRTTPAQGSHIQTFTTEYRYDSFNRMLSMTWPDGEKLSYHYNSGGQVDSARGVKGEFSYDYLKRLDYDKFEQRILLDTGNGTRTRYSYNTEDRRLSNIQAKLSNGYVFHNLDYSYDNVGNIMSIANDTVAPSGPEVGMQVGGPSKQSYTYDDLYQLTHAEGSYQPRTPQTDRYRVDLKYDSLHNITSKSQTHELVSNGNTIVEGKLSYNYGYAYGSAKPHAPTSIGIYTFQYDENGNQISREQQPRPRRQMIWDEENRLACSHENVQSKTLPQTPASCDNAGGTPNSARYYYDDQGSRVVKDGAQFHIYPNQNYSTRGNQKFKHVYIGQDKLITKLVEPDFRREDRQYYSHSDHLGSTGFVTDDQGGMSEHLQYFPGGETWVSEHSSQPVPHQYTGKEYDQETNLYYYGARYYDPRTQVWQTPDPVLENYLEGTPNGGVYASMNLALYTYAYNNPIRLGDPDGRFPWNRVLGGVKLVGGVAEAAAGVALGAATSWTGVGAVAGGAVAVHGVDVAISGARQLFSGEETSSFTSQGLQAAGVSKSNAELIDAGISIVGSAGASMATSAIKGAATAAPKVAAAAADDVAARAVPSTAEKVVETAAKIPCVGNSFAAGTRVVMADGSTKPIEDVRTGDLVLAEDPETGERGPREVTHLIIGQGVKHLVDVEVNGEVITATDKHPFWVVGAGAWVDAGDLALGDVVRLADGRTAMVDGVAHYTRVDRVYNLTVAGIHTFYVVTGDGRAADAVLVHNSGPCSVNAKALAQSMSAANVVRPAETAAHHIVASGAKAAAPARAHLTSLGVGINEAANGVYLPRFVSSANPLGAAVHSTTHSPAYYAEVNRLILQTKTAAEARNVLAYIGKQLAAGPWP</sequence>
<dbReference type="InterPro" id="IPR022045">
    <property type="entry name" value="TcdB_toxin_mid/N"/>
</dbReference>
<feature type="region of interest" description="Disordered" evidence="4">
    <location>
        <begin position="1310"/>
        <end position="1380"/>
    </location>
</feature>
<evidence type="ECO:0000313" key="7">
    <source>
        <dbReference type="Proteomes" id="UP000319927"/>
    </source>
</evidence>
<dbReference type="GO" id="GO:0005737">
    <property type="term" value="C:cytoplasm"/>
    <property type="evidence" value="ECO:0007669"/>
    <property type="project" value="InterPro"/>
</dbReference>